<organism evidence="7 8">
    <name type="scientific">Sinosporangium album</name>
    <dbReference type="NCBI Taxonomy" id="504805"/>
    <lineage>
        <taxon>Bacteria</taxon>
        <taxon>Bacillati</taxon>
        <taxon>Actinomycetota</taxon>
        <taxon>Actinomycetes</taxon>
        <taxon>Streptosporangiales</taxon>
        <taxon>Streptosporangiaceae</taxon>
        <taxon>Sinosporangium</taxon>
    </lineage>
</organism>
<dbReference type="InterPro" id="IPR016167">
    <property type="entry name" value="FAD-bd_PCMH_sub1"/>
</dbReference>
<dbReference type="EMBL" id="FNCN01000013">
    <property type="protein sequence ID" value="SDH28620.1"/>
    <property type="molecule type" value="Genomic_DNA"/>
</dbReference>
<dbReference type="GO" id="GO:0019139">
    <property type="term" value="F:cytokinin dehydrogenase activity"/>
    <property type="evidence" value="ECO:0007669"/>
    <property type="project" value="InterPro"/>
</dbReference>
<dbReference type="InterPro" id="IPR015345">
    <property type="entry name" value="Cytokinin_DH_FAD/cytokin-bd"/>
</dbReference>
<keyword evidence="3" id="KW-0285">Flavoprotein</keyword>
<proteinExistence type="inferred from homology"/>
<reference evidence="7 8" key="1">
    <citation type="submission" date="2016-10" db="EMBL/GenBank/DDBJ databases">
        <authorList>
            <person name="de Groot N.N."/>
        </authorList>
    </citation>
    <scope>NUCLEOTIDE SEQUENCE [LARGE SCALE GENOMIC DNA]</scope>
    <source>
        <strain evidence="7 8">CPCC 201354</strain>
    </source>
</reference>
<dbReference type="PANTHER" id="PTHR13878:SF53">
    <property type="entry name" value="CYTOKININ DEHYDROGENASE 6"/>
    <property type="match status" value="1"/>
</dbReference>
<dbReference type="SUPFAM" id="SSF55103">
    <property type="entry name" value="FAD-linked oxidases, C-terminal domain"/>
    <property type="match status" value="1"/>
</dbReference>
<keyword evidence="8" id="KW-1185">Reference proteome</keyword>
<dbReference type="InterPro" id="IPR016170">
    <property type="entry name" value="Cytok_DH_C_sf"/>
</dbReference>
<comment type="cofactor">
    <cofactor evidence="1">
        <name>FAD</name>
        <dbReference type="ChEBI" id="CHEBI:57692"/>
    </cofactor>
</comment>
<evidence type="ECO:0000256" key="3">
    <source>
        <dbReference type="ARBA" id="ARBA00022630"/>
    </source>
</evidence>
<dbReference type="InterPro" id="IPR050432">
    <property type="entry name" value="FAD-linked_Oxidoreductases_BP"/>
</dbReference>
<dbReference type="SUPFAM" id="SSF56176">
    <property type="entry name" value="FAD-binding/transporter-associated domain-like"/>
    <property type="match status" value="1"/>
</dbReference>
<accession>A0A1G8B7L2</accession>
<evidence type="ECO:0000313" key="7">
    <source>
        <dbReference type="EMBL" id="SDH28620.1"/>
    </source>
</evidence>
<dbReference type="Gene3D" id="3.30.43.10">
    <property type="entry name" value="Uridine Diphospho-n-acetylenolpyruvylglucosamine Reductase, domain 2"/>
    <property type="match status" value="1"/>
</dbReference>
<dbReference type="Pfam" id="PF09265">
    <property type="entry name" value="Cytokin-bind"/>
    <property type="match status" value="1"/>
</dbReference>
<dbReference type="InterPro" id="IPR016166">
    <property type="entry name" value="FAD-bd_PCMH"/>
</dbReference>
<comment type="similarity">
    <text evidence="2">Belongs to the oxygen-dependent FAD-linked oxidoreductase family.</text>
</comment>
<keyword evidence="4" id="KW-0274">FAD</keyword>
<dbReference type="InterPro" id="IPR006094">
    <property type="entry name" value="Oxid_FAD_bind_N"/>
</dbReference>
<dbReference type="AlphaFoldDB" id="A0A1G8B7L2"/>
<evidence type="ECO:0000259" key="6">
    <source>
        <dbReference type="PROSITE" id="PS51387"/>
    </source>
</evidence>
<dbReference type="Gene3D" id="3.30.465.10">
    <property type="match status" value="1"/>
</dbReference>
<dbReference type="RefSeq" id="WP_093171278.1">
    <property type="nucleotide sequence ID" value="NZ_FNCN01000013.1"/>
</dbReference>
<dbReference type="InterPro" id="IPR036318">
    <property type="entry name" value="FAD-bd_PCMH-like_sf"/>
</dbReference>
<evidence type="ECO:0000256" key="2">
    <source>
        <dbReference type="ARBA" id="ARBA00005466"/>
    </source>
</evidence>
<keyword evidence="5" id="KW-0560">Oxidoreductase</keyword>
<dbReference type="Pfam" id="PF01565">
    <property type="entry name" value="FAD_binding_4"/>
    <property type="match status" value="1"/>
</dbReference>
<dbReference type="STRING" id="504805.SAMN05421505_113157"/>
<evidence type="ECO:0000313" key="8">
    <source>
        <dbReference type="Proteomes" id="UP000198923"/>
    </source>
</evidence>
<feature type="domain" description="FAD-binding PCMH-type" evidence="6">
    <location>
        <begin position="49"/>
        <end position="219"/>
    </location>
</feature>
<name>A0A1G8B7L2_9ACTN</name>
<sequence>MSKESTGSTEVTGLADEFPGSAGLSGLPGELLLDAESLAAAADDFGHITHHLPAAVLRPGSGADVAHALRFAASACIPARARGAGHSTQGQGQVAGGLVLDLTVLRKIHDVGADSVTVDGGALWSHVLAATLPRGLTPPVLTDYLEITVGGTLSVGGVGGATHRHGAQTDHVLRLDVASADGTVTSCGPDHKADLFHAVLAGRGGHGVIVRAVLRLVPAPTRARRFQLVYPDLATLAADQSRLIAEGAFDHVEGQIVPGPTGWTYRLEAAAYHGPGEPPGDAVLLAGLHHLPGAVGEEIEDLAYGDFLNRMAAGEAYLRQTGEWHHPHPWLNAFLPGADAVRLASDLLADFTPADLGPSGVILFYPVSTARFATPGLALPDDPEAFLLSLLRTSPPDDPDAITHALAQNRAIADRIQSAGGTLYLSDPT</sequence>
<dbReference type="Proteomes" id="UP000198923">
    <property type="component" value="Unassembled WGS sequence"/>
</dbReference>
<dbReference type="GO" id="GO:0009690">
    <property type="term" value="P:cytokinin metabolic process"/>
    <property type="evidence" value="ECO:0007669"/>
    <property type="project" value="InterPro"/>
</dbReference>
<dbReference type="InterPro" id="IPR016164">
    <property type="entry name" value="FAD-linked_Oxase-like_C"/>
</dbReference>
<dbReference type="GO" id="GO:0071949">
    <property type="term" value="F:FAD binding"/>
    <property type="evidence" value="ECO:0007669"/>
    <property type="project" value="InterPro"/>
</dbReference>
<evidence type="ECO:0000256" key="4">
    <source>
        <dbReference type="ARBA" id="ARBA00022827"/>
    </source>
</evidence>
<protein>
    <submittedName>
        <fullName evidence="7">Cytokinin dehydrogenase 1, FAD and cytokinin binding</fullName>
    </submittedName>
</protein>
<gene>
    <name evidence="7" type="ORF">SAMN05421505_113157</name>
</gene>
<dbReference type="PANTHER" id="PTHR13878">
    <property type="entry name" value="GULONOLACTONE OXIDASE"/>
    <property type="match status" value="1"/>
</dbReference>
<dbReference type="InterPro" id="IPR016169">
    <property type="entry name" value="FAD-bd_PCMH_sub2"/>
</dbReference>
<dbReference type="PROSITE" id="PS51387">
    <property type="entry name" value="FAD_PCMH"/>
    <property type="match status" value="1"/>
</dbReference>
<dbReference type="Gene3D" id="3.40.462.10">
    <property type="entry name" value="FAD-linked oxidases, C-terminal domain"/>
    <property type="match status" value="1"/>
</dbReference>
<evidence type="ECO:0000256" key="1">
    <source>
        <dbReference type="ARBA" id="ARBA00001974"/>
    </source>
</evidence>
<evidence type="ECO:0000256" key="5">
    <source>
        <dbReference type="ARBA" id="ARBA00023002"/>
    </source>
</evidence>
<dbReference type="OrthoDB" id="6278354at2"/>